<gene>
    <name evidence="1" type="ORF">Pgy4_34456</name>
</gene>
<protein>
    <submittedName>
        <fullName evidence="1">Uncharacterized protein</fullName>
    </submittedName>
</protein>
<dbReference type="EMBL" id="ADWY01002326">
    <property type="protein sequence ID" value="EGH18063.1"/>
    <property type="molecule type" value="Genomic_DNA"/>
</dbReference>
<proteinExistence type="predicted"/>
<evidence type="ECO:0000313" key="2">
    <source>
        <dbReference type="Proteomes" id="UP000005466"/>
    </source>
</evidence>
<dbReference type="AlphaFoldDB" id="E7PL73"/>
<dbReference type="Proteomes" id="UP000005466">
    <property type="component" value="Unassembled WGS sequence"/>
</dbReference>
<sequence length="52" mass="5976">MPMEDSSLKIEVVFYCATAIDKVLKTCDPLCAFDVRWQQPSMQNQIILIIKT</sequence>
<dbReference type="BioCyc" id="PSYR875330:G11XH-6554-MONOMER"/>
<organism evidence="1 2">
    <name type="scientific">Pseudomonas savastanoi pv. glycinea str. race 4</name>
    <dbReference type="NCBI Taxonomy" id="875330"/>
    <lineage>
        <taxon>Bacteria</taxon>
        <taxon>Pseudomonadati</taxon>
        <taxon>Pseudomonadota</taxon>
        <taxon>Gammaproteobacteria</taxon>
        <taxon>Pseudomonadales</taxon>
        <taxon>Pseudomonadaceae</taxon>
        <taxon>Pseudomonas</taxon>
    </lineage>
</organism>
<accession>E7PL73</accession>
<reference evidence="1 2" key="1">
    <citation type="journal article" date="2011" name="PLoS Pathog.">
        <title>Dynamic evolution of pathogenicity revealed by sequencing and comparative genomics of 19 Pseudomonas syringae isolates.</title>
        <authorList>
            <person name="Baltrus D.A."/>
            <person name="Nishimura M.T."/>
            <person name="Romanchuk A."/>
            <person name="Chang J.H."/>
            <person name="Mukhtar M.S."/>
            <person name="Cherkis K."/>
            <person name="Roach J."/>
            <person name="Grant S.R."/>
            <person name="Jones C.D."/>
            <person name="Dangl J.L."/>
        </authorList>
    </citation>
    <scope>NUCLEOTIDE SEQUENCE [LARGE SCALE GENOMIC DNA]</scope>
    <source>
        <strain evidence="2">race 4</strain>
    </source>
</reference>
<name>E7PL73_PSESG</name>
<evidence type="ECO:0000313" key="1">
    <source>
        <dbReference type="EMBL" id="EGH18063.1"/>
    </source>
</evidence>
<comment type="caution">
    <text evidence="1">The sequence shown here is derived from an EMBL/GenBank/DDBJ whole genome shotgun (WGS) entry which is preliminary data.</text>
</comment>
<dbReference type="HOGENOM" id="CLU_3083797_0_0_6"/>